<dbReference type="AlphaFoldDB" id="G7QDU5"/>
<dbReference type="PANTHER" id="PTHR19879:SF9">
    <property type="entry name" value="TRANSCRIPTION INITIATION FACTOR TFIID SUBUNIT 5"/>
    <property type="match status" value="1"/>
</dbReference>
<dbReference type="HOGENOM" id="CLU_067065_1_0_7"/>
<dbReference type="RefSeq" id="WP_009180037.1">
    <property type="nucleotide sequence ID" value="NZ_CM001368.1"/>
</dbReference>
<dbReference type="Pfam" id="PF00400">
    <property type="entry name" value="WD40"/>
    <property type="match status" value="3"/>
</dbReference>
<proteinExistence type="predicted"/>
<dbReference type="eggNOG" id="COG2319">
    <property type="taxonomic scope" value="Bacteria"/>
</dbReference>
<dbReference type="EMBL" id="CM001368">
    <property type="protein sequence ID" value="EHJ46601.1"/>
    <property type="molecule type" value="Genomic_DNA"/>
</dbReference>
<evidence type="ECO:0000313" key="1">
    <source>
        <dbReference type="EMBL" id="EHJ46601.1"/>
    </source>
</evidence>
<dbReference type="PANTHER" id="PTHR19879">
    <property type="entry name" value="TRANSCRIPTION INITIATION FACTOR TFIID"/>
    <property type="match status" value="1"/>
</dbReference>
<organism evidence="1 2">
    <name type="scientific">Solidesulfovibrio carbinoliphilus subsp. oakridgensis</name>
    <dbReference type="NCBI Taxonomy" id="694327"/>
    <lineage>
        <taxon>Bacteria</taxon>
        <taxon>Pseudomonadati</taxon>
        <taxon>Thermodesulfobacteriota</taxon>
        <taxon>Desulfovibrionia</taxon>
        <taxon>Desulfovibrionales</taxon>
        <taxon>Desulfovibrionaceae</taxon>
        <taxon>Solidesulfovibrio</taxon>
    </lineage>
</organism>
<dbReference type="Proteomes" id="UP000004662">
    <property type="component" value="Chromosome"/>
</dbReference>
<gene>
    <name evidence="1" type="ORF">DFW101_0584</name>
</gene>
<sequence length="341" mass="34357">MSVFTPDAELPGLSQADFGAHVSACAFSPDGETLALALGSGTVALFTPATGETTLAKAHAGAALCLVGTPAGFVSGGDDGRVVLTGPAGVVRELCAEPGQWIEHVAASADGRVLAAACGKRVILFDSESLAPHVLPELPSTIGGLAASPDGRALAATHYDGVTVYAPPRPDGRGNVFDGPGSNLTLAFSPDGGKMACATQDKSVRVYDLDQAAGYLLEGYPSKVRSLSFAGDGNTLWTGGEQAFVGWPVDAATDPAAREALVFGQFEHGLLGAVAAHPALALVAGGFDGGIIFLGSADRRAAAPLLALKNHRITCLAWSADGRRLAGGGDAGAAFFMDMAG</sequence>
<dbReference type="InterPro" id="IPR015943">
    <property type="entry name" value="WD40/YVTN_repeat-like_dom_sf"/>
</dbReference>
<reference evidence="2" key="1">
    <citation type="journal article" date="2015" name="Genome Announc.">
        <title>High-Quality Draft Genome Sequence of Desulfovibrio carbinoliphilus FW-101-2B, an Organic Acid-Oxidizing Sulfate-Reducing Bacterium Isolated from Uranium(VI)-Contaminated Groundwater.</title>
        <authorList>
            <person name="Ramsay B.D."/>
            <person name="Hwang C."/>
            <person name="Woo H.L."/>
            <person name="Carroll S.L."/>
            <person name="Lucas S."/>
            <person name="Han J."/>
            <person name="Lapidus A.L."/>
            <person name="Cheng J.F."/>
            <person name="Goodwin L.A."/>
            <person name="Pitluck S."/>
            <person name="Peters L."/>
            <person name="Chertkov O."/>
            <person name="Held B."/>
            <person name="Detter J.C."/>
            <person name="Han C.S."/>
            <person name="Tapia R."/>
            <person name="Land M.L."/>
            <person name="Hauser L.J."/>
            <person name="Kyrpides N.C."/>
            <person name="Ivanova N.N."/>
            <person name="Mikhailova N."/>
            <person name="Pagani I."/>
            <person name="Woyke T."/>
            <person name="Arkin A.P."/>
            <person name="Dehal P."/>
            <person name="Chivian D."/>
            <person name="Criddle C.S."/>
            <person name="Wu W."/>
            <person name="Chakraborty R."/>
            <person name="Hazen T.C."/>
            <person name="Fields M.W."/>
        </authorList>
    </citation>
    <scope>NUCLEOTIDE SEQUENCE [LARGE SCALE GENOMIC DNA]</scope>
    <source>
        <strain evidence="2">FW-101-2B</strain>
    </source>
</reference>
<name>G7QDU5_9BACT</name>
<dbReference type="STRING" id="694327.DFW101_0584"/>
<dbReference type="OrthoDB" id="9765809at2"/>
<dbReference type="Gene3D" id="2.130.10.10">
    <property type="entry name" value="YVTN repeat-like/Quinoprotein amine dehydrogenase"/>
    <property type="match status" value="2"/>
</dbReference>
<dbReference type="SMART" id="SM00320">
    <property type="entry name" value="WD40"/>
    <property type="match status" value="7"/>
</dbReference>
<accession>G7QDU5</accession>
<keyword evidence="2" id="KW-1185">Reference proteome</keyword>
<protein>
    <recommendedName>
        <fullName evidence="3">WD40 repeat-containing protein</fullName>
    </recommendedName>
</protein>
<dbReference type="SUPFAM" id="SSF82171">
    <property type="entry name" value="DPP6 N-terminal domain-like"/>
    <property type="match status" value="1"/>
</dbReference>
<dbReference type="InterPro" id="IPR001680">
    <property type="entry name" value="WD40_rpt"/>
</dbReference>
<evidence type="ECO:0000313" key="2">
    <source>
        <dbReference type="Proteomes" id="UP000004662"/>
    </source>
</evidence>
<evidence type="ECO:0008006" key="3">
    <source>
        <dbReference type="Google" id="ProtNLM"/>
    </source>
</evidence>